<dbReference type="EMBL" id="BARS01022223">
    <property type="protein sequence ID" value="GAG12413.1"/>
    <property type="molecule type" value="Genomic_DNA"/>
</dbReference>
<protein>
    <recommendedName>
        <fullName evidence="2">DNA mismatch repair proteins mutS family domain-containing protein</fullName>
    </recommendedName>
</protein>
<dbReference type="AlphaFoldDB" id="X0VIU4"/>
<comment type="caution">
    <text evidence="1">The sequence shown here is derived from an EMBL/GenBank/DDBJ whole genome shotgun (WGS) entry which is preliminary data.</text>
</comment>
<dbReference type="Gene3D" id="3.40.50.300">
    <property type="entry name" value="P-loop containing nucleotide triphosphate hydrolases"/>
    <property type="match status" value="1"/>
</dbReference>
<accession>X0VIU4</accession>
<sequence length="271" mass="31668">YYDTLKKIFSSHALGNITNIFSNVSIQQRVYALVSLGFYLFSIYQNSLVCYRFYKNFFTIHNNLFLLRDYLNISIENMEILETNCAKYKTYKPFLESIEPNKELCIRLRDKLNTISPFEFKNVYSKSNQIGFVMKYFYEFHTNPDVNSAIKFTLGMNSYSEYMNGLNSLYREKRINKCKFGKKMKFNDAYYPYLLNNEPVKNTIDMKKNIAITGPNASGKTTILKTTLLNIIFSQSFGFGFYSKGVLTPYNKIHCYLNIPDTSGRDSLFQA</sequence>
<evidence type="ECO:0008006" key="2">
    <source>
        <dbReference type="Google" id="ProtNLM"/>
    </source>
</evidence>
<reference evidence="1" key="1">
    <citation type="journal article" date="2014" name="Front. Microbiol.">
        <title>High frequency of phylogenetically diverse reductive dehalogenase-homologous genes in deep subseafloor sedimentary metagenomes.</title>
        <authorList>
            <person name="Kawai M."/>
            <person name="Futagami T."/>
            <person name="Toyoda A."/>
            <person name="Takaki Y."/>
            <person name="Nishi S."/>
            <person name="Hori S."/>
            <person name="Arai W."/>
            <person name="Tsubouchi T."/>
            <person name="Morono Y."/>
            <person name="Uchiyama I."/>
            <person name="Ito T."/>
            <person name="Fujiyama A."/>
            <person name="Inagaki F."/>
            <person name="Takami H."/>
        </authorList>
    </citation>
    <scope>NUCLEOTIDE SEQUENCE</scope>
    <source>
        <strain evidence="1">Expedition CK06-06</strain>
    </source>
</reference>
<feature type="non-terminal residue" evidence="1">
    <location>
        <position position="271"/>
    </location>
</feature>
<dbReference type="InterPro" id="IPR027417">
    <property type="entry name" value="P-loop_NTPase"/>
</dbReference>
<feature type="non-terminal residue" evidence="1">
    <location>
        <position position="1"/>
    </location>
</feature>
<proteinExistence type="predicted"/>
<name>X0VIU4_9ZZZZ</name>
<organism evidence="1">
    <name type="scientific">marine sediment metagenome</name>
    <dbReference type="NCBI Taxonomy" id="412755"/>
    <lineage>
        <taxon>unclassified sequences</taxon>
        <taxon>metagenomes</taxon>
        <taxon>ecological metagenomes</taxon>
    </lineage>
</organism>
<dbReference type="SUPFAM" id="SSF52540">
    <property type="entry name" value="P-loop containing nucleoside triphosphate hydrolases"/>
    <property type="match status" value="1"/>
</dbReference>
<evidence type="ECO:0000313" key="1">
    <source>
        <dbReference type="EMBL" id="GAG12413.1"/>
    </source>
</evidence>
<gene>
    <name evidence="1" type="ORF">S01H1_35557</name>
</gene>